<dbReference type="PANTHER" id="PTHR19212">
    <property type="entry name" value="LEUCINE RICH REPEAT IN FLII INTERACTING PROTEIN"/>
    <property type="match status" value="1"/>
</dbReference>
<evidence type="ECO:0000256" key="4">
    <source>
        <dbReference type="SAM" id="MobiDB-lite"/>
    </source>
</evidence>
<keyword evidence="2 3" id="KW-0175">Coiled coil</keyword>
<evidence type="ECO:0000256" key="1">
    <source>
        <dbReference type="ARBA" id="ARBA00008275"/>
    </source>
</evidence>
<feature type="coiled-coil region" evidence="3">
    <location>
        <begin position="254"/>
        <end position="393"/>
    </location>
</feature>
<evidence type="ECO:0008006" key="7">
    <source>
        <dbReference type="Google" id="ProtNLM"/>
    </source>
</evidence>
<sequence length="394" mass="46028">MKMDLERIGSRQRDNSQHFAAESQALDQIAKEAEARLAARRQARYEARNIRLKELEKKQKEDDENKANSNHVYPDGVRMREERRREATKNLSSRRSSTDSSEDGFNLNVRDLKNDLRDVEEKFRKAMVTNASLDNEKAQLTYQVDLLKDQLEEREEQNALVVRELREKNREFELMKRSYAEAQRAVQLLQAQMDEQARLLSERGMVLIGQEDCDEDESAAVDESEQDKRTRAIVSSETANILGTLGQGPLDVRIKRLADERDDLQDSVRRLKLDLEEERSRNSKLEKAPFNPEEADWETKKLIDDYKFKMQKAEQDINTLQTNVARMESQVIRYKSAAETSEKSEEELKVERRKLQRELREATTRVEELETTNKHLETRLGKLKTAKSNLLKEL</sequence>
<comment type="similarity">
    <text evidence="1">Belongs to the LRRFIP family.</text>
</comment>
<keyword evidence="6" id="KW-1185">Reference proteome</keyword>
<organism evidence="5 6">
    <name type="scientific">Tigriopus californicus</name>
    <name type="common">Marine copepod</name>
    <dbReference type="NCBI Taxonomy" id="6832"/>
    <lineage>
        <taxon>Eukaryota</taxon>
        <taxon>Metazoa</taxon>
        <taxon>Ecdysozoa</taxon>
        <taxon>Arthropoda</taxon>
        <taxon>Crustacea</taxon>
        <taxon>Multicrustacea</taxon>
        <taxon>Hexanauplia</taxon>
        <taxon>Copepoda</taxon>
        <taxon>Harpacticoida</taxon>
        <taxon>Harpacticidae</taxon>
        <taxon>Tigriopus</taxon>
    </lineage>
</organism>
<feature type="compositionally biased region" description="Basic and acidic residues" evidence="4">
    <location>
        <begin position="56"/>
        <end position="66"/>
    </location>
</feature>
<dbReference type="AlphaFoldDB" id="A0A553PNZ3"/>
<feature type="compositionally biased region" description="Basic and acidic residues" evidence="4">
    <location>
        <begin position="77"/>
        <end position="88"/>
    </location>
</feature>
<gene>
    <name evidence="5" type="ORF">TCAL_05799</name>
</gene>
<feature type="region of interest" description="Disordered" evidence="4">
    <location>
        <begin position="56"/>
        <end position="106"/>
    </location>
</feature>
<dbReference type="Gene3D" id="1.20.5.4090">
    <property type="match status" value="1"/>
</dbReference>
<dbReference type="Proteomes" id="UP000318571">
    <property type="component" value="Chromosome 6"/>
</dbReference>
<dbReference type="InterPro" id="IPR019139">
    <property type="entry name" value="LRRFIP1/2"/>
</dbReference>
<name>A0A553PNZ3_TIGCA</name>
<dbReference type="OMA" id="RDKCREH"/>
<dbReference type="EMBL" id="VCGU01000002">
    <property type="protein sequence ID" value="TRY79396.1"/>
    <property type="molecule type" value="Genomic_DNA"/>
</dbReference>
<feature type="non-terminal residue" evidence="5">
    <location>
        <position position="394"/>
    </location>
</feature>
<evidence type="ECO:0000313" key="5">
    <source>
        <dbReference type="EMBL" id="TRY79396.1"/>
    </source>
</evidence>
<proteinExistence type="inferred from homology"/>
<accession>A0A553PNZ3</accession>
<evidence type="ECO:0000256" key="3">
    <source>
        <dbReference type="SAM" id="Coils"/>
    </source>
</evidence>
<dbReference type="GO" id="GO:0006355">
    <property type="term" value="P:regulation of DNA-templated transcription"/>
    <property type="evidence" value="ECO:0007669"/>
    <property type="project" value="InterPro"/>
</dbReference>
<evidence type="ECO:0000256" key="2">
    <source>
        <dbReference type="ARBA" id="ARBA00023054"/>
    </source>
</evidence>
<dbReference type="Pfam" id="PF09738">
    <property type="entry name" value="LRRFIP"/>
    <property type="match status" value="1"/>
</dbReference>
<dbReference type="STRING" id="6832.A0A553PNZ3"/>
<dbReference type="PANTHER" id="PTHR19212:SF0">
    <property type="entry name" value="LD07988P"/>
    <property type="match status" value="1"/>
</dbReference>
<protein>
    <recommendedName>
        <fullName evidence="7">Leucine-rich repeat flightless-interacting protein 2</fullName>
    </recommendedName>
</protein>
<evidence type="ECO:0000313" key="6">
    <source>
        <dbReference type="Proteomes" id="UP000318571"/>
    </source>
</evidence>
<comment type="caution">
    <text evidence="5">The sequence shown here is derived from an EMBL/GenBank/DDBJ whole genome shotgun (WGS) entry which is preliminary data.</text>
</comment>
<reference evidence="5 6" key="1">
    <citation type="journal article" date="2018" name="Nat. Ecol. Evol.">
        <title>Genomic signatures of mitonuclear coevolution across populations of Tigriopus californicus.</title>
        <authorList>
            <person name="Barreto F.S."/>
            <person name="Watson E.T."/>
            <person name="Lima T.G."/>
            <person name="Willett C.S."/>
            <person name="Edmands S."/>
            <person name="Li W."/>
            <person name="Burton R.S."/>
        </authorList>
    </citation>
    <scope>NUCLEOTIDE SEQUENCE [LARGE SCALE GENOMIC DNA]</scope>
    <source>
        <strain evidence="5 6">San Diego</strain>
    </source>
</reference>